<feature type="transmembrane region" description="Helical" evidence="6">
    <location>
        <begin position="353"/>
        <end position="371"/>
    </location>
</feature>
<feature type="compositionally biased region" description="Basic residues" evidence="5">
    <location>
        <begin position="114"/>
        <end position="127"/>
    </location>
</feature>
<keyword evidence="4 6" id="KW-0472">Membrane</keyword>
<evidence type="ECO:0000256" key="2">
    <source>
        <dbReference type="ARBA" id="ARBA00022692"/>
    </source>
</evidence>
<feature type="transmembrane region" description="Helical" evidence="6">
    <location>
        <begin position="301"/>
        <end position="321"/>
    </location>
</feature>
<dbReference type="SUPFAM" id="SSF52091">
    <property type="entry name" value="SpoIIaa-like"/>
    <property type="match status" value="1"/>
</dbReference>
<dbReference type="EMBL" id="BEYU01000003">
    <property type="protein sequence ID" value="GBG24078.1"/>
    <property type="molecule type" value="Genomic_DNA"/>
</dbReference>
<dbReference type="InterPro" id="IPR001902">
    <property type="entry name" value="SLC26A/SulP_fam"/>
</dbReference>
<dbReference type="PROSITE" id="PS50801">
    <property type="entry name" value="STAS"/>
    <property type="match status" value="1"/>
</dbReference>
<name>A0A2R5G2X2_9STRA</name>
<feature type="compositionally biased region" description="Low complexity" evidence="5">
    <location>
        <begin position="677"/>
        <end position="690"/>
    </location>
</feature>
<gene>
    <name evidence="8" type="ORF">FCC1311_002962</name>
</gene>
<evidence type="ECO:0000259" key="7">
    <source>
        <dbReference type="PROSITE" id="PS50801"/>
    </source>
</evidence>
<feature type="region of interest" description="Disordered" evidence="5">
    <location>
        <begin position="671"/>
        <end position="690"/>
    </location>
</feature>
<evidence type="ECO:0000256" key="4">
    <source>
        <dbReference type="ARBA" id="ARBA00023136"/>
    </source>
</evidence>
<reference evidence="8 9" key="1">
    <citation type="submission" date="2017-12" db="EMBL/GenBank/DDBJ databases">
        <title>Sequencing, de novo assembly and annotation of complete genome of a new Thraustochytrid species, strain FCC1311.</title>
        <authorList>
            <person name="Sedici K."/>
            <person name="Godart F."/>
            <person name="Aiese Cigliano R."/>
            <person name="Sanseverino W."/>
            <person name="Barakat M."/>
            <person name="Ortet P."/>
            <person name="Marechal E."/>
            <person name="Cagnac O."/>
            <person name="Amato A."/>
        </authorList>
    </citation>
    <scope>NUCLEOTIDE SEQUENCE [LARGE SCALE GENOMIC DNA]</scope>
</reference>
<feature type="transmembrane region" description="Helical" evidence="6">
    <location>
        <begin position="569"/>
        <end position="600"/>
    </location>
</feature>
<comment type="subcellular location">
    <subcellularLocation>
        <location evidence="1">Membrane</location>
        <topology evidence="1">Multi-pass membrane protein</topology>
    </subcellularLocation>
</comment>
<feature type="transmembrane region" description="Helical" evidence="6">
    <location>
        <begin position="247"/>
        <end position="266"/>
    </location>
</feature>
<protein>
    <submittedName>
        <fullName evidence="8">Sulfate transporter</fullName>
    </submittedName>
</protein>
<keyword evidence="2 6" id="KW-0812">Transmembrane</keyword>
<evidence type="ECO:0000256" key="6">
    <source>
        <dbReference type="SAM" id="Phobius"/>
    </source>
</evidence>
<feature type="compositionally biased region" description="Low complexity" evidence="5">
    <location>
        <begin position="28"/>
        <end position="41"/>
    </location>
</feature>
<evidence type="ECO:0000256" key="3">
    <source>
        <dbReference type="ARBA" id="ARBA00022989"/>
    </source>
</evidence>
<dbReference type="GO" id="GO:0055085">
    <property type="term" value="P:transmembrane transport"/>
    <property type="evidence" value="ECO:0007669"/>
    <property type="project" value="InterPro"/>
</dbReference>
<feature type="transmembrane region" description="Helical" evidence="6">
    <location>
        <begin position="226"/>
        <end position="242"/>
    </location>
</feature>
<feature type="compositionally biased region" description="Low complexity" evidence="5">
    <location>
        <begin position="754"/>
        <end position="765"/>
    </location>
</feature>
<proteinExistence type="predicted"/>
<feature type="transmembrane region" description="Helical" evidence="6">
    <location>
        <begin position="383"/>
        <end position="403"/>
    </location>
</feature>
<dbReference type="GO" id="GO:0016020">
    <property type="term" value="C:membrane"/>
    <property type="evidence" value="ECO:0007669"/>
    <property type="project" value="UniProtKB-SubCell"/>
</dbReference>
<dbReference type="InterPro" id="IPR036513">
    <property type="entry name" value="STAS_dom_sf"/>
</dbReference>
<evidence type="ECO:0000313" key="9">
    <source>
        <dbReference type="Proteomes" id="UP000241890"/>
    </source>
</evidence>
<organism evidence="8 9">
    <name type="scientific">Hondaea fermentalgiana</name>
    <dbReference type="NCBI Taxonomy" id="2315210"/>
    <lineage>
        <taxon>Eukaryota</taxon>
        <taxon>Sar</taxon>
        <taxon>Stramenopiles</taxon>
        <taxon>Bigyra</taxon>
        <taxon>Labyrinthulomycetes</taxon>
        <taxon>Thraustochytrida</taxon>
        <taxon>Thraustochytriidae</taxon>
        <taxon>Hondaea</taxon>
    </lineage>
</organism>
<dbReference type="InterPro" id="IPR011547">
    <property type="entry name" value="SLC26A/SulP_dom"/>
</dbReference>
<comment type="caution">
    <text evidence="8">The sequence shown here is derived from an EMBL/GenBank/DDBJ whole genome shotgun (WGS) entry which is preliminary data.</text>
</comment>
<feature type="region of interest" description="Disordered" evidence="5">
    <location>
        <begin position="1"/>
        <end position="138"/>
    </location>
</feature>
<sequence>MLGGQEESGEQKELGPRNVSLVVERPALQQQQQQQQHLQQQSRDGAAQDLERGETDANGGNGGRQDAHRERLEQQRHDQLTPLLRIETEKDFQRSFKENQGTGSRLPWTSLAGGRRRQGTQHKHKRNVTLDAPNPASGEDCFGNKDEDLAANRENSLHEASGAPCPNRAARFAKSQLLATAPALVWLPRYDVRKNLVRDVLIGITLGFVIAPKAMAHALLAELSPIHGIYTAFFSTLVYGFMGNSKWLSLGTCALPALLFGEALLATGFTDQATLDSIAPMLTLYIGLWTLLMLVLRLDKLVVLIPPAVLAAFTTTAAFLIGTSQVKYLFGVHIEASGFVQTYVALFKHIGETNPATVVLSVFNIALLVASKKATARWGRKRGIPDAGAMFAVLVSVALVAIFDLDTVYDIEVAGETPQGMPPFTVPWQHISDTSLHMDMMLEGMIIAVINFVLAIAIAKSFARRSNSDIKVSQELKALGAVNTIGSFFGAQVAGGSFSGSAIIASLQADTLLHNFVNSFVMMLILVALTPVIEMLPKATLAAIIVVALPSLVDFHKPIALARVKTDDFVLWVVTFIVTLFGGVQWGIICGAALALVVLIRRNMGSECPELGVLPGTNIYRALDRFPDAKRLDGLRIFRLDASLSFANFERFEEALEAAALRMAADHARHLGKDSDSNSSGSQNSSDSPPSTIILSCEAVNDLDTAALEMLCRFASVCEANDILLLFSGWKSGERRTLYAAAEAFKRSHRASKATTTTPAEPAQPSGQGVDVPNQAFDVEAPSNVGLANTSSLEENNEAEDDLEESQVSLPAPLDPKKWFLNLHDAVVRSQGLEVQPCVSTPGTSDAEEADSPGFSLTLRSPCDNANSGGAGAVASATGQPMRPWHRPEVHRAASNWGMVGHADPQAAWGGSFQRPSTPTGAAARRASDLVVVKKRTQSTPVIRTTELVPGGKTHFHTYAQRGNLPT</sequence>
<keyword evidence="3 6" id="KW-1133">Transmembrane helix</keyword>
<feature type="transmembrane region" description="Helical" evidence="6">
    <location>
        <begin position="444"/>
        <end position="463"/>
    </location>
</feature>
<feature type="region of interest" description="Disordered" evidence="5">
    <location>
        <begin position="749"/>
        <end position="774"/>
    </location>
</feature>
<dbReference type="OrthoDB" id="288203at2759"/>
<evidence type="ECO:0000313" key="8">
    <source>
        <dbReference type="EMBL" id="GBG24078.1"/>
    </source>
</evidence>
<dbReference type="Pfam" id="PF01740">
    <property type="entry name" value="STAS"/>
    <property type="match status" value="1"/>
</dbReference>
<feature type="compositionally biased region" description="Basic and acidic residues" evidence="5">
    <location>
        <begin position="65"/>
        <end position="79"/>
    </location>
</feature>
<dbReference type="Gene3D" id="3.30.750.24">
    <property type="entry name" value="STAS domain"/>
    <property type="match status" value="1"/>
</dbReference>
<accession>A0A2R5G2X2</accession>
<dbReference type="InParanoid" id="A0A2R5G2X2"/>
<feature type="compositionally biased region" description="Basic and acidic residues" evidence="5">
    <location>
        <begin position="86"/>
        <end position="97"/>
    </location>
</feature>
<dbReference type="PANTHER" id="PTHR11814">
    <property type="entry name" value="SULFATE TRANSPORTER"/>
    <property type="match status" value="1"/>
</dbReference>
<evidence type="ECO:0000256" key="5">
    <source>
        <dbReference type="SAM" id="MobiDB-lite"/>
    </source>
</evidence>
<feature type="domain" description="STAS" evidence="7">
    <location>
        <begin position="625"/>
        <end position="738"/>
    </location>
</feature>
<feature type="transmembrane region" description="Helical" evidence="6">
    <location>
        <begin position="512"/>
        <end position="533"/>
    </location>
</feature>
<feature type="transmembrane region" description="Helical" evidence="6">
    <location>
        <begin position="278"/>
        <end position="296"/>
    </location>
</feature>
<dbReference type="AlphaFoldDB" id="A0A2R5G2X2"/>
<dbReference type="Proteomes" id="UP000241890">
    <property type="component" value="Unassembled WGS sequence"/>
</dbReference>
<dbReference type="InterPro" id="IPR002645">
    <property type="entry name" value="STAS_dom"/>
</dbReference>
<keyword evidence="9" id="KW-1185">Reference proteome</keyword>
<evidence type="ECO:0000256" key="1">
    <source>
        <dbReference type="ARBA" id="ARBA00004141"/>
    </source>
</evidence>
<dbReference type="CDD" id="cd07042">
    <property type="entry name" value="STAS_SulP_like_sulfate_transporter"/>
    <property type="match status" value="1"/>
</dbReference>
<dbReference type="Pfam" id="PF00916">
    <property type="entry name" value="Sulfate_transp"/>
    <property type="match status" value="1"/>
</dbReference>